<evidence type="ECO:0000259" key="1">
    <source>
        <dbReference type="Pfam" id="PF01323"/>
    </source>
</evidence>
<dbReference type="GO" id="GO:0004364">
    <property type="term" value="F:glutathione transferase activity"/>
    <property type="evidence" value="ECO:0000318"/>
    <property type="project" value="GO_Central"/>
</dbReference>
<feature type="domain" description="DSBA-like thioredoxin" evidence="1">
    <location>
        <begin position="261"/>
        <end position="333"/>
    </location>
</feature>
<dbReference type="GO" id="GO:0004602">
    <property type="term" value="F:glutathione peroxidase activity"/>
    <property type="evidence" value="ECO:0000318"/>
    <property type="project" value="GO_Central"/>
</dbReference>
<accession>B3RTU9</accession>
<evidence type="ECO:0000313" key="2">
    <source>
        <dbReference type="EMBL" id="EDV25689.1"/>
    </source>
</evidence>
<organism evidence="2 3">
    <name type="scientific">Trichoplax adhaerens</name>
    <name type="common">Trichoplax reptans</name>
    <dbReference type="NCBI Taxonomy" id="10228"/>
    <lineage>
        <taxon>Eukaryota</taxon>
        <taxon>Metazoa</taxon>
        <taxon>Placozoa</taxon>
        <taxon>Uniplacotomia</taxon>
        <taxon>Trichoplacea</taxon>
        <taxon>Trichoplacidae</taxon>
        <taxon>Trichoplax</taxon>
    </lineage>
</organism>
<dbReference type="CTD" id="6753445"/>
<dbReference type="PANTHER" id="PTHR42943">
    <property type="entry name" value="GLUTATHIONE S-TRANSFERASE KAPPA"/>
    <property type="match status" value="1"/>
</dbReference>
<dbReference type="InterPro" id="IPR051924">
    <property type="entry name" value="GST_Kappa/NadH"/>
</dbReference>
<protein>
    <recommendedName>
        <fullName evidence="1">DSBA-like thioredoxin domain-containing protein</fullName>
    </recommendedName>
</protein>
<dbReference type="InParanoid" id="B3RTU9"/>
<dbReference type="InterPro" id="IPR001853">
    <property type="entry name" value="DSBA-like_thioredoxin_dom"/>
</dbReference>
<dbReference type="GO" id="GO:0005777">
    <property type="term" value="C:peroxisome"/>
    <property type="evidence" value="ECO:0000318"/>
    <property type="project" value="GO_Central"/>
</dbReference>
<feature type="domain" description="DSBA-like thioredoxin" evidence="1">
    <location>
        <begin position="5"/>
        <end position="193"/>
    </location>
</feature>
<dbReference type="RefSeq" id="XP_002111722.1">
    <property type="nucleotide sequence ID" value="XM_002111686.1"/>
</dbReference>
<keyword evidence="3" id="KW-1185">Reference proteome</keyword>
<dbReference type="Proteomes" id="UP000009022">
    <property type="component" value="Unassembled WGS sequence"/>
</dbReference>
<dbReference type="AlphaFoldDB" id="B3RTU9"/>
<dbReference type="GO" id="GO:0005739">
    <property type="term" value="C:mitochondrion"/>
    <property type="evidence" value="ECO:0000318"/>
    <property type="project" value="GO_Central"/>
</dbReference>
<evidence type="ECO:0000313" key="3">
    <source>
        <dbReference type="Proteomes" id="UP000009022"/>
    </source>
</evidence>
<dbReference type="HOGENOM" id="CLU_647619_0_0_1"/>
<dbReference type="InterPro" id="IPR036249">
    <property type="entry name" value="Thioredoxin-like_sf"/>
</dbReference>
<gene>
    <name evidence="2" type="ORF">TRIADDRAFT_56055</name>
</gene>
<dbReference type="eggNOG" id="ENOG502RG41">
    <property type="taxonomic scope" value="Eukaryota"/>
</dbReference>
<dbReference type="SUPFAM" id="SSF52833">
    <property type="entry name" value="Thioredoxin-like"/>
    <property type="match status" value="3"/>
</dbReference>
<proteinExistence type="predicted"/>
<dbReference type="GO" id="GO:0006749">
    <property type="term" value="P:glutathione metabolic process"/>
    <property type="evidence" value="ECO:0000318"/>
    <property type="project" value="GO_Central"/>
</dbReference>
<sequence length="348" mass="38714">MARLVEFYYDIACPFSYVATYSLRSLLSRSDVKVIWKPVHFGSIDPGTVIGSPIVDRPSSSKSNWIYQDLQMMISRLQVPIRRQAKHLDQGGSAQRLLASIDDNSNRQKLSLALFRHYWQNGGDIQSIQNLKEVALDVGLSMDVNKQIEIGADNLNNFNTESTNKGVYRLPGFFVDGKLYHGMDRLHFVEKILGNPSARELRLALPNNVATDHKAKLTFYFDFASPWSHIANTYMSSFLKELHPVNVEVEYVPVILGAIMQALGTSIVLAGIIEEAGLNSTTLLKQAQEASVKSQLKNNVMRAIKAGVFGVPSFQVNSGPTIFGADRMNIVADMICGWEYVPGNNSKL</sequence>
<dbReference type="PANTHER" id="PTHR42943:SF4">
    <property type="entry name" value="C2H2-TYPE DOMAIN-CONTAINING PROTEIN"/>
    <property type="match status" value="1"/>
</dbReference>
<dbReference type="KEGG" id="tad:TRIADDRAFT_56055"/>
<dbReference type="EMBL" id="DS985244">
    <property type="protein sequence ID" value="EDV25689.1"/>
    <property type="molecule type" value="Genomic_DNA"/>
</dbReference>
<dbReference type="PhylomeDB" id="B3RTU9"/>
<dbReference type="GeneID" id="6753445"/>
<reference evidence="2 3" key="1">
    <citation type="journal article" date="2008" name="Nature">
        <title>The Trichoplax genome and the nature of placozoans.</title>
        <authorList>
            <person name="Srivastava M."/>
            <person name="Begovic E."/>
            <person name="Chapman J."/>
            <person name="Putnam N.H."/>
            <person name="Hellsten U."/>
            <person name="Kawashima T."/>
            <person name="Kuo A."/>
            <person name="Mitros T."/>
            <person name="Salamov A."/>
            <person name="Carpenter M.L."/>
            <person name="Signorovitch A.Y."/>
            <person name="Moreno M.A."/>
            <person name="Kamm K."/>
            <person name="Grimwood J."/>
            <person name="Schmutz J."/>
            <person name="Shapiro H."/>
            <person name="Grigoriev I.V."/>
            <person name="Buss L.W."/>
            <person name="Schierwater B."/>
            <person name="Dellaporta S.L."/>
            <person name="Rokhsar D.S."/>
        </authorList>
    </citation>
    <scope>NUCLEOTIDE SEQUENCE [LARGE SCALE GENOMIC DNA]</scope>
    <source>
        <strain evidence="2 3">Grell-BS-1999</strain>
    </source>
</reference>
<dbReference type="FunFam" id="3.40.30.10:FF:000582">
    <property type="entry name" value="2-hydroxychromene-2-carboxylate isomerase"/>
    <property type="match status" value="1"/>
</dbReference>
<dbReference type="FunFam" id="3.40.30.10:FF:000858">
    <property type="entry name" value="Uncharacterized protein"/>
    <property type="match status" value="1"/>
</dbReference>
<name>B3RTU9_TRIAD</name>
<dbReference type="Pfam" id="PF01323">
    <property type="entry name" value="DSBA"/>
    <property type="match status" value="2"/>
</dbReference>
<dbReference type="Gene3D" id="3.40.30.10">
    <property type="entry name" value="Glutaredoxin"/>
    <property type="match status" value="3"/>
</dbReference>
<dbReference type="OrthoDB" id="4664297at2759"/>
<dbReference type="FunCoup" id="B3RTU9">
    <property type="interactions" value="891"/>
</dbReference>